<keyword evidence="6" id="KW-1185">Reference proteome</keyword>
<evidence type="ECO:0000259" key="4">
    <source>
        <dbReference type="Pfam" id="PF09084"/>
    </source>
</evidence>
<evidence type="ECO:0000256" key="2">
    <source>
        <dbReference type="ARBA" id="ARBA00022448"/>
    </source>
</evidence>
<accession>A0ABS9TN23</accession>
<dbReference type="InterPro" id="IPR015168">
    <property type="entry name" value="SsuA/THI5"/>
</dbReference>
<name>A0ABS9TN23_9PSEU</name>
<dbReference type="PANTHER" id="PTHR30024:SF21">
    <property type="entry name" value="ABC TRANSPORTER SUBSTRATE-BINDING PROTEIN"/>
    <property type="match status" value="1"/>
</dbReference>
<comment type="subcellular location">
    <subcellularLocation>
        <location evidence="1">Periplasm</location>
    </subcellularLocation>
</comment>
<dbReference type="Pfam" id="PF09084">
    <property type="entry name" value="NMT1"/>
    <property type="match status" value="1"/>
</dbReference>
<evidence type="ECO:0000256" key="3">
    <source>
        <dbReference type="ARBA" id="ARBA00022729"/>
    </source>
</evidence>
<proteinExistence type="predicted"/>
<dbReference type="InterPro" id="IPR010067">
    <property type="entry name" value="ABC_SsuA_sub-bd"/>
</dbReference>
<evidence type="ECO:0000313" key="5">
    <source>
        <dbReference type="EMBL" id="MCH6169944.1"/>
    </source>
</evidence>
<gene>
    <name evidence="5" type="ORF">MMF94_29955</name>
</gene>
<evidence type="ECO:0000256" key="1">
    <source>
        <dbReference type="ARBA" id="ARBA00004418"/>
    </source>
</evidence>
<feature type="domain" description="SsuA/THI5-like" evidence="4">
    <location>
        <begin position="77"/>
        <end position="265"/>
    </location>
</feature>
<keyword evidence="3" id="KW-0732">Signal</keyword>
<dbReference type="SUPFAM" id="SSF53850">
    <property type="entry name" value="Periplasmic binding protein-like II"/>
    <property type="match status" value="1"/>
</dbReference>
<comment type="caution">
    <text evidence="5">The sequence shown here is derived from an EMBL/GenBank/DDBJ whole genome shotgun (WGS) entry which is preliminary data.</text>
</comment>
<dbReference type="Gene3D" id="3.40.190.10">
    <property type="entry name" value="Periplasmic binding protein-like II"/>
    <property type="match status" value="2"/>
</dbReference>
<dbReference type="NCBIfam" id="TIGR01728">
    <property type="entry name" value="SsuA_fam"/>
    <property type="match status" value="1"/>
</dbReference>
<organism evidence="5 6">
    <name type="scientific">Pseudonocardia alaniniphila</name>
    <dbReference type="NCBI Taxonomy" id="75291"/>
    <lineage>
        <taxon>Bacteria</taxon>
        <taxon>Bacillati</taxon>
        <taxon>Actinomycetota</taxon>
        <taxon>Actinomycetes</taxon>
        <taxon>Pseudonocardiales</taxon>
        <taxon>Pseudonocardiaceae</taxon>
        <taxon>Pseudonocardia</taxon>
    </lineage>
</organism>
<dbReference type="PANTHER" id="PTHR30024">
    <property type="entry name" value="ALIPHATIC SULFONATES-BINDING PROTEIN-RELATED"/>
    <property type="match status" value="1"/>
</dbReference>
<sequence>MPRAPMPRALPALARLGVLAVLVGVLAGCVSGENSDGSVGAPAASGVQVRLDYAYYNPESLVIKEQGWLEQELGPGSVEWVLSQGSNKANENLRADAIDIGSTAGTPALLARSNGSPIRAIDVFSRPEWSAIVVAKDSPITEPAQLRGQKIAATQGTDPYFFLMQTLAVAGLSASDVEIVNLQHSDGKLALERGDVAAWAGLDPFMAQTELEAGSRLIYRNLDFNSYGLLNANEKFLQEKPQVAQTVVTAYERARAWITENPDAAVQALVTAANIKPEIARQQLLTRTDLAIDPVPGEPQHAVLSRLLPLLVAEGLVRSEQEATAALASLFEPRFAEQAKGTSSAGGAAGS</sequence>
<reference evidence="5 6" key="1">
    <citation type="submission" date="2022-03" db="EMBL/GenBank/DDBJ databases">
        <title>Pseudonocardia alaer sp. nov., a novel actinomycete isolated from reed forest soil.</title>
        <authorList>
            <person name="Wang L."/>
        </authorList>
    </citation>
    <scope>NUCLEOTIDE SEQUENCE [LARGE SCALE GENOMIC DNA]</scope>
    <source>
        <strain evidence="5 6">Y-16303</strain>
    </source>
</reference>
<dbReference type="EMBL" id="JAKXMK010000029">
    <property type="protein sequence ID" value="MCH6169944.1"/>
    <property type="molecule type" value="Genomic_DNA"/>
</dbReference>
<dbReference type="Proteomes" id="UP001299970">
    <property type="component" value="Unassembled WGS sequence"/>
</dbReference>
<evidence type="ECO:0000313" key="6">
    <source>
        <dbReference type="Proteomes" id="UP001299970"/>
    </source>
</evidence>
<dbReference type="PROSITE" id="PS51257">
    <property type="entry name" value="PROKAR_LIPOPROTEIN"/>
    <property type="match status" value="1"/>
</dbReference>
<dbReference type="RefSeq" id="WP_241040653.1">
    <property type="nucleotide sequence ID" value="NZ_BAAAJF010000032.1"/>
</dbReference>
<keyword evidence="2" id="KW-0813">Transport</keyword>
<protein>
    <submittedName>
        <fullName evidence="5">Aliphatic sulfonate ABC transporter substrate-binding protein</fullName>
    </submittedName>
</protein>